<dbReference type="GO" id="GO:0019509">
    <property type="term" value="P:L-methionine salvage from methylthioadenosine"/>
    <property type="evidence" value="ECO:0007669"/>
    <property type="project" value="InterPro"/>
</dbReference>
<keyword evidence="3" id="KW-0486">Methionine biosynthesis</keyword>
<dbReference type="EMBL" id="FNUJ01000012">
    <property type="protein sequence ID" value="SEF37119.1"/>
    <property type="molecule type" value="Genomic_DNA"/>
</dbReference>
<dbReference type="GO" id="GO:0000287">
    <property type="term" value="F:magnesium ion binding"/>
    <property type="evidence" value="ECO:0007669"/>
    <property type="project" value="InterPro"/>
</dbReference>
<protein>
    <submittedName>
        <fullName evidence="4">Enolase-phosphatase E1</fullName>
    </submittedName>
</protein>
<evidence type="ECO:0000256" key="3">
    <source>
        <dbReference type="ARBA" id="ARBA00023167"/>
    </source>
</evidence>
<keyword evidence="5" id="KW-1185">Reference proteome</keyword>
<proteinExistence type="predicted"/>
<keyword evidence="2" id="KW-0378">Hydrolase</keyword>
<accession>A0A1H5RFR6</accession>
<dbReference type="SFLD" id="SFLDG01133">
    <property type="entry name" value="C1.5.4:_Enolase-phosphatase_Li"/>
    <property type="match status" value="1"/>
</dbReference>
<dbReference type="InterPro" id="IPR023943">
    <property type="entry name" value="Enolase-ppase_E1"/>
</dbReference>
<dbReference type="InterPro" id="IPR036412">
    <property type="entry name" value="HAD-like_sf"/>
</dbReference>
<dbReference type="STRING" id="218821.SAMN05421837_112232"/>
<dbReference type="AlphaFoldDB" id="A0A1H5RFR6"/>
<dbReference type="Gene3D" id="1.10.720.60">
    <property type="match status" value="1"/>
</dbReference>
<dbReference type="Pfam" id="PF00702">
    <property type="entry name" value="Hydrolase"/>
    <property type="match status" value="1"/>
</dbReference>
<reference evidence="5" key="1">
    <citation type="submission" date="2016-10" db="EMBL/GenBank/DDBJ databases">
        <authorList>
            <person name="Varghese N."/>
            <person name="Submissions S."/>
        </authorList>
    </citation>
    <scope>NUCLEOTIDE SEQUENCE [LARGE SCALE GENOMIC DNA]</scope>
    <source>
        <strain evidence="5">DSM 44654</strain>
    </source>
</reference>
<evidence type="ECO:0000313" key="5">
    <source>
        <dbReference type="Proteomes" id="UP000198878"/>
    </source>
</evidence>
<organism evidence="4 5">
    <name type="scientific">Amycolatopsis pretoriensis</name>
    <dbReference type="NCBI Taxonomy" id="218821"/>
    <lineage>
        <taxon>Bacteria</taxon>
        <taxon>Bacillati</taxon>
        <taxon>Actinomycetota</taxon>
        <taxon>Actinomycetes</taxon>
        <taxon>Pseudonocardiales</taxon>
        <taxon>Pseudonocardiaceae</taxon>
        <taxon>Amycolatopsis</taxon>
    </lineage>
</organism>
<dbReference type="CDD" id="cd01629">
    <property type="entry name" value="HAD_EP"/>
    <property type="match status" value="1"/>
</dbReference>
<dbReference type="SFLD" id="SFLDS00003">
    <property type="entry name" value="Haloacid_Dehalogenase"/>
    <property type="match status" value="1"/>
</dbReference>
<gene>
    <name evidence="4" type="ORF">SAMN05421837_112232</name>
</gene>
<dbReference type="Proteomes" id="UP000198878">
    <property type="component" value="Unassembled WGS sequence"/>
</dbReference>
<dbReference type="SUPFAM" id="SSF56784">
    <property type="entry name" value="HAD-like"/>
    <property type="match status" value="1"/>
</dbReference>
<dbReference type="Gene3D" id="3.40.50.1000">
    <property type="entry name" value="HAD superfamily/HAD-like"/>
    <property type="match status" value="1"/>
</dbReference>
<dbReference type="NCBIfam" id="TIGR01691">
    <property type="entry name" value="enolase-ppase"/>
    <property type="match status" value="1"/>
</dbReference>
<evidence type="ECO:0000256" key="1">
    <source>
        <dbReference type="ARBA" id="ARBA00022605"/>
    </source>
</evidence>
<evidence type="ECO:0000256" key="2">
    <source>
        <dbReference type="ARBA" id="ARBA00022801"/>
    </source>
</evidence>
<dbReference type="OrthoDB" id="9797416at2"/>
<dbReference type="SFLD" id="SFLDG01129">
    <property type="entry name" value="C1.5:_HAD__Beta-PGM__Phosphata"/>
    <property type="match status" value="1"/>
</dbReference>
<sequence>MILADIEGTTSRASHVREKLFPYARQRLAQWVRLPEAHEVVAEVRAHLGDPDAGADEVTQVLLAWHDADEKVPPLKTLQGMIWAAGYERGELTAHVYDDVPPAFRRWSTNGEPVYIYSSGSVAAQQAWFAHTQHGDLTGHVSGYFDTVNGGPKKKAGSYLRIAGSLGVPPSEILFLSDDTAEVAAARRAGLRPVHIAREDSPVGPDSLNSFDSILALRV</sequence>
<keyword evidence="1" id="KW-0028">Amino-acid biosynthesis</keyword>
<name>A0A1H5RFR6_9PSEU</name>
<dbReference type="PANTHER" id="PTHR20371">
    <property type="entry name" value="ENOLASE-PHOSPHATASE E1"/>
    <property type="match status" value="1"/>
</dbReference>
<dbReference type="PANTHER" id="PTHR20371:SF1">
    <property type="entry name" value="ENOLASE-PHOSPHATASE E1"/>
    <property type="match status" value="1"/>
</dbReference>
<evidence type="ECO:0000313" key="4">
    <source>
        <dbReference type="EMBL" id="SEF37119.1"/>
    </source>
</evidence>
<dbReference type="InterPro" id="IPR023214">
    <property type="entry name" value="HAD_sf"/>
</dbReference>
<dbReference type="GO" id="GO:0043874">
    <property type="term" value="F:acireductone synthase activity"/>
    <property type="evidence" value="ECO:0007669"/>
    <property type="project" value="InterPro"/>
</dbReference>